<proteinExistence type="predicted"/>
<dbReference type="Pfam" id="PF04471">
    <property type="entry name" value="Mrr_cat"/>
    <property type="match status" value="1"/>
</dbReference>
<feature type="transmembrane region" description="Helical" evidence="1">
    <location>
        <begin position="12"/>
        <end position="36"/>
    </location>
</feature>
<dbReference type="GO" id="GO:0015666">
    <property type="term" value="F:restriction endodeoxyribonuclease activity"/>
    <property type="evidence" value="ECO:0007669"/>
    <property type="project" value="TreeGrafter"/>
</dbReference>
<evidence type="ECO:0000313" key="4">
    <source>
        <dbReference type="EMBL" id="NOJ23706.1"/>
    </source>
</evidence>
<feature type="transmembrane region" description="Helical" evidence="1">
    <location>
        <begin position="56"/>
        <end position="75"/>
    </location>
</feature>
<dbReference type="GO" id="GO:0005694">
    <property type="term" value="C:chromosome"/>
    <property type="evidence" value="ECO:0007669"/>
    <property type="project" value="InterPro"/>
</dbReference>
<dbReference type="Pfam" id="PF01396">
    <property type="entry name" value="Zn_ribbon_Top1"/>
    <property type="match status" value="1"/>
</dbReference>
<dbReference type="GO" id="GO:0003677">
    <property type="term" value="F:DNA binding"/>
    <property type="evidence" value="ECO:0007669"/>
    <property type="project" value="InterPro"/>
</dbReference>
<sequence length="271" mass="30612">MAKRNDSILIHLCSAPWWVSVTMSLITYFGLASVLPRIFASTDNFILNAIGPNLPNLAPLFGFLFLIPAPISLIAQRNRKQRYSRTTAQLKSQRSTAALNDLSWIEFESYIGEFFKHQGYHVKQALSSAPDDGVDIWLTKNGDVSLVQCKHWKSRKVGVQVLREMYGVMLANQGKQMIIVTSGHFTSEAIRFAADKRFWLICGDELVNMVEDGRYFIDRSSSEPSKHDENSVLCPKCQSELVLRTARKGKNSGKQFYGCSSFPKCRFTLNT</sequence>
<keyword evidence="1" id="KW-0812">Transmembrane</keyword>
<dbReference type="SUPFAM" id="SSF52980">
    <property type="entry name" value="Restriction endonuclease-like"/>
    <property type="match status" value="1"/>
</dbReference>
<dbReference type="PANTHER" id="PTHR30015:SF7">
    <property type="entry name" value="TYPE IV METHYL-DIRECTED RESTRICTION ENZYME ECOKMRR"/>
    <property type="match status" value="1"/>
</dbReference>
<feature type="domain" description="Restriction endonuclease type IV Mrr" evidence="3">
    <location>
        <begin position="100"/>
        <end position="210"/>
    </location>
</feature>
<dbReference type="InterPro" id="IPR011856">
    <property type="entry name" value="tRNA_endonuc-like_dom_sf"/>
</dbReference>
<evidence type="ECO:0008006" key="6">
    <source>
        <dbReference type="Google" id="ProtNLM"/>
    </source>
</evidence>
<dbReference type="SUPFAM" id="SSF57783">
    <property type="entry name" value="Zinc beta-ribbon"/>
    <property type="match status" value="1"/>
</dbReference>
<reference evidence="4 5" key="1">
    <citation type="submission" date="2019-09" db="EMBL/GenBank/DDBJ databases">
        <title>Draft genome sequencing and comparative genomics of hatchery-associated Vibrios.</title>
        <authorList>
            <person name="Kehlet-Delgado H."/>
            <person name="Mueller R.S."/>
        </authorList>
    </citation>
    <scope>NUCLEOTIDE SEQUENCE [LARGE SCALE GENOMIC DNA]</scope>
    <source>
        <strain evidence="4 5">09-121-3</strain>
    </source>
</reference>
<accession>A0AAP6ZNE8</accession>
<dbReference type="AlphaFoldDB" id="A0AAP6ZNE8"/>
<organism evidence="4 5">
    <name type="scientific">Vibrio coralliilyticus</name>
    <dbReference type="NCBI Taxonomy" id="190893"/>
    <lineage>
        <taxon>Bacteria</taxon>
        <taxon>Pseudomonadati</taxon>
        <taxon>Pseudomonadota</taxon>
        <taxon>Gammaproteobacteria</taxon>
        <taxon>Vibrionales</taxon>
        <taxon>Vibrionaceae</taxon>
        <taxon>Vibrio</taxon>
    </lineage>
</organism>
<keyword evidence="1" id="KW-1133">Transmembrane helix</keyword>
<gene>
    <name evidence="4" type="ORF">F0238_13295</name>
</gene>
<name>A0AAP6ZNE8_9VIBR</name>
<keyword evidence="1" id="KW-0472">Membrane</keyword>
<dbReference type="InterPro" id="IPR013498">
    <property type="entry name" value="Topo_IA_Znf"/>
</dbReference>
<dbReference type="InterPro" id="IPR007560">
    <property type="entry name" value="Restrct_endonuc_IV_Mrr"/>
</dbReference>
<dbReference type="GO" id="GO:0003916">
    <property type="term" value="F:DNA topoisomerase activity"/>
    <property type="evidence" value="ECO:0007669"/>
    <property type="project" value="InterPro"/>
</dbReference>
<dbReference type="InterPro" id="IPR052906">
    <property type="entry name" value="Type_IV_Methyl-Rstrct_Enzyme"/>
</dbReference>
<protein>
    <recommendedName>
        <fullName evidence="6">DUF2034 domain-containing protein</fullName>
    </recommendedName>
</protein>
<dbReference type="RefSeq" id="WP_029236081.1">
    <property type="nucleotide sequence ID" value="NZ_JBJZOQ010000005.1"/>
</dbReference>
<dbReference type="GO" id="GO:0009307">
    <property type="term" value="P:DNA restriction-modification system"/>
    <property type="evidence" value="ECO:0007669"/>
    <property type="project" value="InterPro"/>
</dbReference>
<dbReference type="GO" id="GO:0006265">
    <property type="term" value="P:DNA topological change"/>
    <property type="evidence" value="ECO:0007669"/>
    <property type="project" value="InterPro"/>
</dbReference>
<dbReference type="Gene3D" id="3.30.65.10">
    <property type="entry name" value="Bacterial Topoisomerase I, domain 1"/>
    <property type="match status" value="1"/>
</dbReference>
<dbReference type="PANTHER" id="PTHR30015">
    <property type="entry name" value="MRR RESTRICTION SYSTEM PROTEIN"/>
    <property type="match status" value="1"/>
</dbReference>
<dbReference type="EMBL" id="VTXP01000006">
    <property type="protein sequence ID" value="NOJ23706.1"/>
    <property type="molecule type" value="Genomic_DNA"/>
</dbReference>
<comment type="caution">
    <text evidence="4">The sequence shown here is derived from an EMBL/GenBank/DDBJ whole genome shotgun (WGS) entry which is preliminary data.</text>
</comment>
<feature type="domain" description="DNA topoisomerase type IA zn finger" evidence="2">
    <location>
        <begin position="232"/>
        <end position="270"/>
    </location>
</feature>
<evidence type="ECO:0000259" key="3">
    <source>
        <dbReference type="Pfam" id="PF04471"/>
    </source>
</evidence>
<dbReference type="Proteomes" id="UP000576645">
    <property type="component" value="Unassembled WGS sequence"/>
</dbReference>
<dbReference type="Gene3D" id="3.40.1350.10">
    <property type="match status" value="1"/>
</dbReference>
<evidence type="ECO:0000259" key="2">
    <source>
        <dbReference type="Pfam" id="PF01396"/>
    </source>
</evidence>
<evidence type="ECO:0000313" key="5">
    <source>
        <dbReference type="Proteomes" id="UP000576645"/>
    </source>
</evidence>
<dbReference type="InterPro" id="IPR011335">
    <property type="entry name" value="Restrct_endonuc-II-like"/>
</dbReference>
<evidence type="ECO:0000256" key="1">
    <source>
        <dbReference type="SAM" id="Phobius"/>
    </source>
</evidence>